<gene>
    <name evidence="2" type="ORF">PS691_05235</name>
</gene>
<evidence type="ECO:0000313" key="2">
    <source>
        <dbReference type="EMBL" id="VVO34845.1"/>
    </source>
</evidence>
<dbReference type="Proteomes" id="UP000337909">
    <property type="component" value="Unassembled WGS sequence"/>
</dbReference>
<proteinExistence type="predicted"/>
<dbReference type="AlphaFoldDB" id="A0A5E7F6H1"/>
<keyword evidence="1" id="KW-0732">Signal</keyword>
<evidence type="ECO:0000313" key="3">
    <source>
        <dbReference type="Proteomes" id="UP000337909"/>
    </source>
</evidence>
<dbReference type="EMBL" id="CABVHQ010000083">
    <property type="protein sequence ID" value="VVO34845.1"/>
    <property type="molecule type" value="Genomic_DNA"/>
</dbReference>
<organism evidence="2 3">
    <name type="scientific">Pseudomonas fluorescens</name>
    <dbReference type="NCBI Taxonomy" id="294"/>
    <lineage>
        <taxon>Bacteria</taxon>
        <taxon>Pseudomonadati</taxon>
        <taxon>Pseudomonadota</taxon>
        <taxon>Gammaproteobacteria</taxon>
        <taxon>Pseudomonadales</taxon>
        <taxon>Pseudomonadaceae</taxon>
        <taxon>Pseudomonas</taxon>
    </lineage>
</organism>
<evidence type="ECO:0008006" key="4">
    <source>
        <dbReference type="Google" id="ProtNLM"/>
    </source>
</evidence>
<name>A0A5E7F6H1_PSEFL</name>
<sequence precursor="true">MVLRNPLRRVFLCLLKSLLASARVQEFNCGEGACPNASQLNERSVAAAEGCVRPRSGRKSYRHG</sequence>
<evidence type="ECO:0000256" key="1">
    <source>
        <dbReference type="SAM" id="SignalP"/>
    </source>
</evidence>
<feature type="signal peptide" evidence="1">
    <location>
        <begin position="1"/>
        <end position="22"/>
    </location>
</feature>
<accession>A0A5E7F6H1</accession>
<protein>
    <recommendedName>
        <fullName evidence="4">Secreted protein</fullName>
    </recommendedName>
</protein>
<feature type="chain" id="PRO_5023023693" description="Secreted protein" evidence="1">
    <location>
        <begin position="23"/>
        <end position="64"/>
    </location>
</feature>
<reference evidence="2 3" key="1">
    <citation type="submission" date="2019-09" db="EMBL/GenBank/DDBJ databases">
        <authorList>
            <person name="Chandra G."/>
            <person name="Truman W A."/>
        </authorList>
    </citation>
    <scope>NUCLEOTIDE SEQUENCE [LARGE SCALE GENOMIC DNA]</scope>
    <source>
        <strain evidence="2">PS691</strain>
    </source>
</reference>